<name>A0ACB8SDF8_9AGAM</name>
<proteinExistence type="predicted"/>
<reference evidence="1" key="1">
    <citation type="submission" date="2021-03" db="EMBL/GenBank/DDBJ databases">
        <authorList>
            <consortium name="DOE Joint Genome Institute"/>
            <person name="Ahrendt S."/>
            <person name="Looney B.P."/>
            <person name="Miyauchi S."/>
            <person name="Morin E."/>
            <person name="Drula E."/>
            <person name="Courty P.E."/>
            <person name="Chicoki N."/>
            <person name="Fauchery L."/>
            <person name="Kohler A."/>
            <person name="Kuo A."/>
            <person name="Labutti K."/>
            <person name="Pangilinan J."/>
            <person name="Lipzen A."/>
            <person name="Riley R."/>
            <person name="Andreopoulos W."/>
            <person name="He G."/>
            <person name="Johnson J."/>
            <person name="Barry K.W."/>
            <person name="Grigoriev I.V."/>
            <person name="Nagy L."/>
            <person name="Hibbett D."/>
            <person name="Henrissat B."/>
            <person name="Matheny P.B."/>
            <person name="Labbe J."/>
            <person name="Martin F."/>
        </authorList>
    </citation>
    <scope>NUCLEOTIDE SEQUENCE</scope>
    <source>
        <strain evidence="1">HHB10654</strain>
    </source>
</reference>
<organism evidence="1 2">
    <name type="scientific">Artomyces pyxidatus</name>
    <dbReference type="NCBI Taxonomy" id="48021"/>
    <lineage>
        <taxon>Eukaryota</taxon>
        <taxon>Fungi</taxon>
        <taxon>Dikarya</taxon>
        <taxon>Basidiomycota</taxon>
        <taxon>Agaricomycotina</taxon>
        <taxon>Agaricomycetes</taxon>
        <taxon>Russulales</taxon>
        <taxon>Auriscalpiaceae</taxon>
        <taxon>Artomyces</taxon>
    </lineage>
</organism>
<accession>A0ACB8SDF8</accession>
<reference evidence="1" key="2">
    <citation type="journal article" date="2022" name="New Phytol.">
        <title>Evolutionary transition to the ectomycorrhizal habit in the genomes of a hyperdiverse lineage of mushroom-forming fungi.</title>
        <authorList>
            <person name="Looney B."/>
            <person name="Miyauchi S."/>
            <person name="Morin E."/>
            <person name="Drula E."/>
            <person name="Courty P.E."/>
            <person name="Kohler A."/>
            <person name="Kuo A."/>
            <person name="LaButti K."/>
            <person name="Pangilinan J."/>
            <person name="Lipzen A."/>
            <person name="Riley R."/>
            <person name="Andreopoulos W."/>
            <person name="He G."/>
            <person name="Johnson J."/>
            <person name="Nolan M."/>
            <person name="Tritt A."/>
            <person name="Barry K.W."/>
            <person name="Grigoriev I.V."/>
            <person name="Nagy L.G."/>
            <person name="Hibbett D."/>
            <person name="Henrissat B."/>
            <person name="Matheny P.B."/>
            <person name="Labbe J."/>
            <person name="Martin F.M."/>
        </authorList>
    </citation>
    <scope>NUCLEOTIDE SEQUENCE</scope>
    <source>
        <strain evidence="1">HHB10654</strain>
    </source>
</reference>
<comment type="caution">
    <text evidence="1">The sequence shown here is derived from an EMBL/GenBank/DDBJ whole genome shotgun (WGS) entry which is preliminary data.</text>
</comment>
<sequence length="89" mass="9818">MPLASADPYVVVPSLLRARRQRCHEQPVRPELSTVIAVLKAIEGLELVKSKNSAPDTFAVVLIEKEKGKSQVIKKDGNPRRPSDGSTNW</sequence>
<dbReference type="Proteomes" id="UP000814140">
    <property type="component" value="Unassembled WGS sequence"/>
</dbReference>
<gene>
    <name evidence="1" type="ORF">BV25DRAFT_1922869</name>
</gene>
<protein>
    <submittedName>
        <fullName evidence="1">Uncharacterized protein</fullName>
    </submittedName>
</protein>
<evidence type="ECO:0000313" key="1">
    <source>
        <dbReference type="EMBL" id="KAI0054258.1"/>
    </source>
</evidence>
<keyword evidence="2" id="KW-1185">Reference proteome</keyword>
<dbReference type="EMBL" id="MU277580">
    <property type="protein sequence ID" value="KAI0054258.1"/>
    <property type="molecule type" value="Genomic_DNA"/>
</dbReference>
<evidence type="ECO:0000313" key="2">
    <source>
        <dbReference type="Proteomes" id="UP000814140"/>
    </source>
</evidence>